<keyword evidence="2" id="KW-0217">Developmental protein</keyword>
<evidence type="ECO:0000256" key="1">
    <source>
        <dbReference type="ARBA" id="ARBA00004123"/>
    </source>
</evidence>
<dbReference type="AlphaFoldDB" id="A0A8J5MWA3"/>
<feature type="domain" description="Homeobox" evidence="10">
    <location>
        <begin position="365"/>
        <end position="425"/>
    </location>
</feature>
<comment type="similarity">
    <text evidence="6">Belongs to the even-skipped homeobox family.</text>
</comment>
<dbReference type="GO" id="GO:0005634">
    <property type="term" value="C:nucleus"/>
    <property type="evidence" value="ECO:0007669"/>
    <property type="project" value="UniProtKB-SubCell"/>
</dbReference>
<evidence type="ECO:0000256" key="4">
    <source>
        <dbReference type="ARBA" id="ARBA00023155"/>
    </source>
</evidence>
<keyword evidence="4 7" id="KW-0371">Homeobox</keyword>
<dbReference type="PROSITE" id="PS00027">
    <property type="entry name" value="HOMEOBOX_1"/>
    <property type="match status" value="1"/>
</dbReference>
<dbReference type="Gene3D" id="1.10.10.60">
    <property type="entry name" value="Homeodomain-like"/>
    <property type="match status" value="1"/>
</dbReference>
<feature type="compositionally biased region" description="Polar residues" evidence="9">
    <location>
        <begin position="291"/>
        <end position="312"/>
    </location>
</feature>
<feature type="compositionally biased region" description="Polar residues" evidence="9">
    <location>
        <begin position="230"/>
        <end position="241"/>
    </location>
</feature>
<reference evidence="11" key="1">
    <citation type="journal article" date="2021" name="Sci. Adv.">
        <title>The American lobster genome reveals insights on longevity, neural, and immune adaptations.</title>
        <authorList>
            <person name="Polinski J.M."/>
            <person name="Zimin A.V."/>
            <person name="Clark K.F."/>
            <person name="Kohn A.B."/>
            <person name="Sadowski N."/>
            <person name="Timp W."/>
            <person name="Ptitsyn A."/>
            <person name="Khanna P."/>
            <person name="Romanova D.Y."/>
            <person name="Williams P."/>
            <person name="Greenwood S.J."/>
            <person name="Moroz L.L."/>
            <person name="Walt D.R."/>
            <person name="Bodnar A.G."/>
        </authorList>
    </citation>
    <scope>NUCLEOTIDE SEQUENCE</scope>
    <source>
        <strain evidence="11">GMGI-L3</strain>
    </source>
</reference>
<feature type="region of interest" description="Disordered" evidence="9">
    <location>
        <begin position="594"/>
        <end position="620"/>
    </location>
</feature>
<dbReference type="Proteomes" id="UP000747542">
    <property type="component" value="Unassembled WGS sequence"/>
</dbReference>
<dbReference type="PROSITE" id="PS50071">
    <property type="entry name" value="HOMEOBOX_2"/>
    <property type="match status" value="1"/>
</dbReference>
<dbReference type="PANTHER" id="PTHR46294">
    <property type="entry name" value="SEGMENTATION PROTEIN EVEN-SKIPPED"/>
    <property type="match status" value="1"/>
</dbReference>
<feature type="region of interest" description="Disordered" evidence="9">
    <location>
        <begin position="1"/>
        <end position="118"/>
    </location>
</feature>
<feature type="compositionally biased region" description="Low complexity" evidence="9">
    <location>
        <begin position="598"/>
        <end position="610"/>
    </location>
</feature>
<dbReference type="Pfam" id="PF00046">
    <property type="entry name" value="Homeodomain"/>
    <property type="match status" value="1"/>
</dbReference>
<name>A0A8J5MWA3_HOMAM</name>
<feature type="compositionally biased region" description="Polar residues" evidence="9">
    <location>
        <begin position="97"/>
        <end position="106"/>
    </location>
</feature>
<evidence type="ECO:0000259" key="10">
    <source>
        <dbReference type="PROSITE" id="PS50071"/>
    </source>
</evidence>
<comment type="caution">
    <text evidence="11">The sequence shown here is derived from an EMBL/GenBank/DDBJ whole genome shotgun (WGS) entry which is preliminary data.</text>
</comment>
<proteinExistence type="inferred from homology"/>
<comment type="subcellular location">
    <subcellularLocation>
        <location evidence="1 7 8">Nucleus</location>
    </subcellularLocation>
</comment>
<keyword evidence="5 7" id="KW-0539">Nucleus</keyword>
<keyword evidence="3 7" id="KW-0238">DNA-binding</keyword>
<dbReference type="EMBL" id="JAHLQT010023139">
    <property type="protein sequence ID" value="KAG7166011.1"/>
    <property type="molecule type" value="Genomic_DNA"/>
</dbReference>
<organism evidence="11 12">
    <name type="scientific">Homarus americanus</name>
    <name type="common">American lobster</name>
    <dbReference type="NCBI Taxonomy" id="6706"/>
    <lineage>
        <taxon>Eukaryota</taxon>
        <taxon>Metazoa</taxon>
        <taxon>Ecdysozoa</taxon>
        <taxon>Arthropoda</taxon>
        <taxon>Crustacea</taxon>
        <taxon>Multicrustacea</taxon>
        <taxon>Malacostraca</taxon>
        <taxon>Eumalacostraca</taxon>
        <taxon>Eucarida</taxon>
        <taxon>Decapoda</taxon>
        <taxon>Pleocyemata</taxon>
        <taxon>Astacidea</taxon>
        <taxon>Nephropoidea</taxon>
        <taxon>Nephropidae</taxon>
        <taxon>Homarus</taxon>
    </lineage>
</organism>
<dbReference type="InterPro" id="IPR009057">
    <property type="entry name" value="Homeodomain-like_sf"/>
</dbReference>
<keyword evidence="12" id="KW-1185">Reference proteome</keyword>
<feature type="compositionally biased region" description="Polar residues" evidence="9">
    <location>
        <begin position="354"/>
        <end position="364"/>
    </location>
</feature>
<evidence type="ECO:0000256" key="2">
    <source>
        <dbReference type="ARBA" id="ARBA00022473"/>
    </source>
</evidence>
<gene>
    <name evidence="11" type="primary">eve-L</name>
    <name evidence="11" type="ORF">Hamer_G011940</name>
</gene>
<dbReference type="InterPro" id="IPR017970">
    <property type="entry name" value="Homeobox_CS"/>
</dbReference>
<dbReference type="SMART" id="SM00389">
    <property type="entry name" value="HOX"/>
    <property type="match status" value="1"/>
</dbReference>
<dbReference type="GO" id="GO:0000978">
    <property type="term" value="F:RNA polymerase II cis-regulatory region sequence-specific DNA binding"/>
    <property type="evidence" value="ECO:0007669"/>
    <property type="project" value="TreeGrafter"/>
</dbReference>
<sequence length="620" mass="67341">MEQCKKNVSLVRLLTRGGGEGSSSLGRGSSGGTEGSTTMPVTPPHTPSVSPAEPSTLHTPPKLHFHNVEDKIQSQSGRIPLTSDDECEEEEEEEVLPSSSDTTSQHLHFPHHSHPYIPLRFDRNSVTHKRVSPSLSAVSHSPQGELTRNSHYQTTMTSTPTQHQTTTPTLTRHQATTPTLTHQVTTPTQHQATTSTLTRHQTTTPTPTHQQTLTPTPTQHQSTTPTLTRHQATTPTSIHHQATTPTLTRHQATTPTPTPTHKATTPTQHQSTTPTPTQHQATTPTRPDLRQSPTSAREEQLLTQSSYVSHCLSSEPPRQQGPVSPLHLSEGFRSISSPDKYVSGGGGVHHLASPASSAADGTQDSGIRRYRTAFTREQVTRLEREFLRENYVSRPRRCELAAELNLPEATIKVWFQNRRMKDKRQRLALAWPYWDSALAATLLHATHPGPPLLHPLAPPTHLASHLSSATHTVSSFVPAHLSLGSFLTHPGLSGGHVHPPQLPVRPYPTLLLHSLPPAAQPLLASHDPRSALATHDPRSTLATHDPRSTLVSTAPPLPRPCLAALPRPPVCLWEGARDHLSDITGKSVVGATLEAGRSTTVSPSTTASTTHRPHSPQSCP</sequence>
<dbReference type="PANTHER" id="PTHR46294:SF4">
    <property type="entry name" value="SEGMENTATION PROTEIN EVEN-SKIPPED"/>
    <property type="match status" value="1"/>
</dbReference>
<feature type="compositionally biased region" description="Acidic residues" evidence="9">
    <location>
        <begin position="83"/>
        <end position="95"/>
    </location>
</feature>
<feature type="compositionally biased region" description="Low complexity" evidence="9">
    <location>
        <begin position="155"/>
        <end position="229"/>
    </location>
</feature>
<accession>A0A8J5MWA3</accession>
<feature type="region of interest" description="Disordered" evidence="9">
    <location>
        <begin position="529"/>
        <end position="559"/>
    </location>
</feature>
<dbReference type="InterPro" id="IPR052002">
    <property type="entry name" value="Even-skipped_HD"/>
</dbReference>
<evidence type="ECO:0000256" key="6">
    <source>
        <dbReference type="ARBA" id="ARBA00038449"/>
    </source>
</evidence>
<evidence type="ECO:0000313" key="11">
    <source>
        <dbReference type="EMBL" id="KAG7166011.1"/>
    </source>
</evidence>
<evidence type="ECO:0000256" key="7">
    <source>
        <dbReference type="PROSITE-ProRule" id="PRU00108"/>
    </source>
</evidence>
<dbReference type="SUPFAM" id="SSF46689">
    <property type="entry name" value="Homeodomain-like"/>
    <property type="match status" value="1"/>
</dbReference>
<evidence type="ECO:0000256" key="3">
    <source>
        <dbReference type="ARBA" id="ARBA00023125"/>
    </source>
</evidence>
<evidence type="ECO:0000256" key="5">
    <source>
        <dbReference type="ARBA" id="ARBA00023242"/>
    </source>
</evidence>
<evidence type="ECO:0000256" key="8">
    <source>
        <dbReference type="RuleBase" id="RU000682"/>
    </source>
</evidence>
<evidence type="ECO:0000313" key="12">
    <source>
        <dbReference type="Proteomes" id="UP000747542"/>
    </source>
</evidence>
<dbReference type="CDD" id="cd00086">
    <property type="entry name" value="homeodomain"/>
    <property type="match status" value="1"/>
</dbReference>
<protein>
    <submittedName>
        <fullName evidence="11">Segmentation protein even-skipped-like</fullName>
    </submittedName>
</protein>
<dbReference type="GO" id="GO:0000981">
    <property type="term" value="F:DNA-binding transcription factor activity, RNA polymerase II-specific"/>
    <property type="evidence" value="ECO:0007669"/>
    <property type="project" value="InterPro"/>
</dbReference>
<feature type="compositionally biased region" description="Low complexity" evidence="9">
    <location>
        <begin position="242"/>
        <end position="285"/>
    </location>
</feature>
<dbReference type="InterPro" id="IPR001356">
    <property type="entry name" value="HD"/>
</dbReference>
<evidence type="ECO:0000256" key="9">
    <source>
        <dbReference type="SAM" id="MobiDB-lite"/>
    </source>
</evidence>
<feature type="region of interest" description="Disordered" evidence="9">
    <location>
        <begin position="155"/>
        <end position="364"/>
    </location>
</feature>
<feature type="DNA-binding region" description="Homeobox" evidence="7">
    <location>
        <begin position="367"/>
        <end position="426"/>
    </location>
</feature>